<feature type="non-terminal residue" evidence="1">
    <location>
        <position position="1"/>
    </location>
</feature>
<protein>
    <submittedName>
        <fullName evidence="1">Uncharacterized protein</fullName>
    </submittedName>
</protein>
<dbReference type="AlphaFoldDB" id="A0A8E2DYU1"/>
<gene>
    <name evidence="1" type="ORF">K432DRAFT_311149</name>
</gene>
<evidence type="ECO:0000313" key="1">
    <source>
        <dbReference type="EMBL" id="OCK74230.1"/>
    </source>
</evidence>
<proteinExistence type="predicted"/>
<evidence type="ECO:0000313" key="2">
    <source>
        <dbReference type="Proteomes" id="UP000250266"/>
    </source>
</evidence>
<name>A0A8E2DYU1_9PEZI</name>
<dbReference type="Proteomes" id="UP000250266">
    <property type="component" value="Unassembled WGS sequence"/>
</dbReference>
<sequence>IRLENIYNIDKTGIALGVYINTQVLTSLKKKKAYIKSLKNREWVLIIEIISAIGRKLRCLVIFKGQNL</sequence>
<organism evidence="1 2">
    <name type="scientific">Lepidopterella palustris CBS 459.81</name>
    <dbReference type="NCBI Taxonomy" id="1314670"/>
    <lineage>
        <taxon>Eukaryota</taxon>
        <taxon>Fungi</taxon>
        <taxon>Dikarya</taxon>
        <taxon>Ascomycota</taxon>
        <taxon>Pezizomycotina</taxon>
        <taxon>Dothideomycetes</taxon>
        <taxon>Pleosporomycetidae</taxon>
        <taxon>Mytilinidiales</taxon>
        <taxon>Argynnaceae</taxon>
        <taxon>Lepidopterella</taxon>
    </lineage>
</organism>
<keyword evidence="2" id="KW-1185">Reference proteome</keyword>
<accession>A0A8E2DYU1</accession>
<reference evidence="1 2" key="1">
    <citation type="journal article" date="2016" name="Nat. Commun.">
        <title>Ectomycorrhizal ecology is imprinted in the genome of the dominant symbiotic fungus Cenococcum geophilum.</title>
        <authorList>
            <consortium name="DOE Joint Genome Institute"/>
            <person name="Peter M."/>
            <person name="Kohler A."/>
            <person name="Ohm R.A."/>
            <person name="Kuo A."/>
            <person name="Krutzmann J."/>
            <person name="Morin E."/>
            <person name="Arend M."/>
            <person name="Barry K.W."/>
            <person name="Binder M."/>
            <person name="Choi C."/>
            <person name="Clum A."/>
            <person name="Copeland A."/>
            <person name="Grisel N."/>
            <person name="Haridas S."/>
            <person name="Kipfer T."/>
            <person name="LaButti K."/>
            <person name="Lindquist E."/>
            <person name="Lipzen A."/>
            <person name="Maire R."/>
            <person name="Meier B."/>
            <person name="Mihaltcheva S."/>
            <person name="Molinier V."/>
            <person name="Murat C."/>
            <person name="Poggeler S."/>
            <person name="Quandt C.A."/>
            <person name="Sperisen C."/>
            <person name="Tritt A."/>
            <person name="Tisserant E."/>
            <person name="Crous P.W."/>
            <person name="Henrissat B."/>
            <person name="Nehls U."/>
            <person name="Egli S."/>
            <person name="Spatafora J.W."/>
            <person name="Grigoriev I.V."/>
            <person name="Martin F.M."/>
        </authorList>
    </citation>
    <scope>NUCLEOTIDE SEQUENCE [LARGE SCALE GENOMIC DNA]</scope>
    <source>
        <strain evidence="1 2">CBS 459.81</strain>
    </source>
</reference>
<dbReference type="EMBL" id="KV745526">
    <property type="protein sequence ID" value="OCK74230.1"/>
    <property type="molecule type" value="Genomic_DNA"/>
</dbReference>